<proteinExistence type="predicted"/>
<dbReference type="EMBL" id="CVTD020000013">
    <property type="protein sequence ID" value="CRZ34219.1"/>
    <property type="molecule type" value="Genomic_DNA"/>
</dbReference>
<name>A0A0H5SFI9_HERHM</name>
<protein>
    <recommendedName>
        <fullName evidence="2">DUF4474 domain-containing protein</fullName>
    </recommendedName>
</protein>
<accession>A0A0H5SFI9</accession>
<keyword evidence="1" id="KW-0472">Membrane</keyword>
<feature type="domain" description="DUF4474" evidence="2">
    <location>
        <begin position="80"/>
        <end position="321"/>
    </location>
</feature>
<keyword evidence="4" id="KW-1185">Reference proteome</keyword>
<dbReference type="Pfam" id="PF14751">
    <property type="entry name" value="DUF4474"/>
    <property type="match status" value="1"/>
</dbReference>
<gene>
    <name evidence="3" type="ORF">HHT355_1016</name>
</gene>
<dbReference type="AlphaFoldDB" id="A0A0H5SFI9"/>
<organism evidence="3 4">
    <name type="scientific">Herbinix hemicellulosilytica</name>
    <dbReference type="NCBI Taxonomy" id="1564487"/>
    <lineage>
        <taxon>Bacteria</taxon>
        <taxon>Bacillati</taxon>
        <taxon>Bacillota</taxon>
        <taxon>Clostridia</taxon>
        <taxon>Lachnospirales</taxon>
        <taxon>Lachnospiraceae</taxon>
        <taxon>Herbinix</taxon>
    </lineage>
</organism>
<dbReference type="InterPro" id="IPR029322">
    <property type="entry name" value="DUF4474"/>
</dbReference>
<keyword evidence="1" id="KW-0812">Transmembrane</keyword>
<dbReference type="RefSeq" id="WP_242967552.1">
    <property type="nucleotide sequence ID" value="NZ_CVTD020000013.1"/>
</dbReference>
<evidence type="ECO:0000313" key="4">
    <source>
        <dbReference type="Proteomes" id="UP000236497"/>
    </source>
</evidence>
<dbReference type="Proteomes" id="UP000236497">
    <property type="component" value="Unassembled WGS sequence"/>
</dbReference>
<keyword evidence="1" id="KW-1133">Transmembrane helix</keyword>
<sequence length="353" mass="41412">MFFQIMASSPADTACIFLLWNFYVKNKILTLAFIGIALLAVSLIFRFRIRKKKKKEGEEASYIPPITDIIGTDKEKLDELNRDLKPFGFAYDPSQDLFYSLMDCWQRNFGYCRLYDEASALFSMIIDCEPIYFNYADKRWMIEFWKGQYGMTTGAEIGVYYTSDPDINIPGLFSGTFYHCAKDEDRINMSFILRKNGNILFTRTGYHWWLTGFKLGEFSQPSELSMDIMLDLHDRQMTEAFVRGLKEAGYTEEEYGVRGRRVFIRYDKPHTPQPLTRNPLTVNIMQRNNRSFCEAYQYLTQAYTNTLDKLIAIKQRSPQMYSQIMNMGKSHQVFEAYNRLKGFINKQDLEEEG</sequence>
<reference evidence="3 4" key="1">
    <citation type="submission" date="2015-06" db="EMBL/GenBank/DDBJ databases">
        <authorList>
            <person name="Wibberg Daniel"/>
        </authorList>
    </citation>
    <scope>NUCLEOTIDE SEQUENCE [LARGE SCALE GENOMIC DNA]</scope>
    <source>
        <strain evidence="3 4">T3/55T</strain>
    </source>
</reference>
<feature type="transmembrane region" description="Helical" evidence="1">
    <location>
        <begin position="28"/>
        <end position="45"/>
    </location>
</feature>
<evidence type="ECO:0000256" key="1">
    <source>
        <dbReference type="SAM" id="Phobius"/>
    </source>
</evidence>
<evidence type="ECO:0000313" key="3">
    <source>
        <dbReference type="EMBL" id="CRZ34219.1"/>
    </source>
</evidence>
<evidence type="ECO:0000259" key="2">
    <source>
        <dbReference type="Pfam" id="PF14751"/>
    </source>
</evidence>